<dbReference type="InterPro" id="IPR014864">
    <property type="entry name" value="TF_NikR_Ni-bd_C"/>
</dbReference>
<dbReference type="Gene3D" id="3.30.70.1150">
    <property type="entry name" value="ACT-like. Chain A, domain 2"/>
    <property type="match status" value="1"/>
</dbReference>
<dbReference type="InterPro" id="IPR045865">
    <property type="entry name" value="ACT-like_dom_sf"/>
</dbReference>
<dbReference type="AlphaFoldDB" id="A0A7J3Y0E4"/>
<dbReference type="EMBL" id="DRYK01000089">
    <property type="protein sequence ID" value="HHP68464.1"/>
    <property type="molecule type" value="Genomic_DNA"/>
</dbReference>
<evidence type="ECO:0000259" key="5">
    <source>
        <dbReference type="Pfam" id="PF12651"/>
    </source>
</evidence>
<dbReference type="GO" id="GO:0006355">
    <property type="term" value="P:regulation of DNA-templated transcription"/>
    <property type="evidence" value="ECO:0007669"/>
    <property type="project" value="InterPro"/>
</dbReference>
<dbReference type="Pfam" id="PF08753">
    <property type="entry name" value="NikR_C"/>
    <property type="match status" value="1"/>
</dbReference>
<keyword evidence="1" id="KW-0805">Transcription regulation</keyword>
<dbReference type="SUPFAM" id="SSF55021">
    <property type="entry name" value="ACT-like"/>
    <property type="match status" value="1"/>
</dbReference>
<comment type="caution">
    <text evidence="6">The sequence shown here is derived from an EMBL/GenBank/DDBJ whole genome shotgun (WGS) entry which is preliminary data.</text>
</comment>
<dbReference type="InterPro" id="IPR013321">
    <property type="entry name" value="Arc_rbn_hlx_hlx"/>
</dbReference>
<keyword evidence="3" id="KW-0804">Transcription</keyword>
<evidence type="ECO:0000256" key="2">
    <source>
        <dbReference type="ARBA" id="ARBA00023125"/>
    </source>
</evidence>
<dbReference type="InterPro" id="IPR010985">
    <property type="entry name" value="Ribbon_hlx_hlx"/>
</dbReference>
<evidence type="ECO:0000256" key="3">
    <source>
        <dbReference type="ARBA" id="ARBA00023163"/>
    </source>
</evidence>
<dbReference type="PANTHER" id="PTHR34719">
    <property type="entry name" value="NICKEL-RESPONSIVE REGULATOR"/>
    <property type="match status" value="1"/>
</dbReference>
<dbReference type="PANTHER" id="PTHR34719:SF2">
    <property type="entry name" value="NICKEL-RESPONSIVE REGULATOR"/>
    <property type="match status" value="1"/>
</dbReference>
<dbReference type="InterPro" id="IPR027271">
    <property type="entry name" value="Acetolactate_synth/TF_NikR_C"/>
</dbReference>
<dbReference type="GO" id="GO:0003677">
    <property type="term" value="F:DNA binding"/>
    <property type="evidence" value="ECO:0007669"/>
    <property type="project" value="TreeGrafter"/>
</dbReference>
<feature type="domain" description="Transcription factor NikR nickel binding C-terminal" evidence="4">
    <location>
        <begin position="69"/>
        <end position="108"/>
    </location>
</feature>
<gene>
    <name evidence="6" type="ORF">ENM60_06780</name>
</gene>
<keyword evidence="2" id="KW-0238">DNA-binding</keyword>
<organism evidence="6">
    <name type="scientific">Thermogladius calderae</name>
    <dbReference type="NCBI Taxonomy" id="1200300"/>
    <lineage>
        <taxon>Archaea</taxon>
        <taxon>Thermoproteota</taxon>
        <taxon>Thermoprotei</taxon>
        <taxon>Desulfurococcales</taxon>
        <taxon>Desulfurococcaceae</taxon>
        <taxon>Thermogladius</taxon>
    </lineage>
</organism>
<dbReference type="InterPro" id="IPR050192">
    <property type="entry name" value="CopG/NikR_regulator"/>
</dbReference>
<feature type="domain" description="Predicted DNA-binding protein ribbon-helix-helix" evidence="5">
    <location>
        <begin position="1"/>
        <end position="41"/>
    </location>
</feature>
<protein>
    <submittedName>
        <fullName evidence="6">Ribbon-helix-helix domain-containing protein</fullName>
    </submittedName>
</protein>
<sequence>MRRRFGVSIPEDLASELDDVSRECGVDRSSVVTSALGNYIASIKHYKTRHNCLGVCLAITKGELGLSLEEFKDVIVSYQHSHTDNTCVNIFLLRGDSEKILKLYYRLEKNCLRTILVPLH</sequence>
<dbReference type="Pfam" id="PF12651">
    <property type="entry name" value="RHH_3"/>
    <property type="match status" value="1"/>
</dbReference>
<proteinExistence type="predicted"/>
<evidence type="ECO:0000313" key="6">
    <source>
        <dbReference type="EMBL" id="HHP68464.1"/>
    </source>
</evidence>
<reference evidence="6" key="1">
    <citation type="journal article" date="2020" name="mSystems">
        <title>Genome- and Community-Level Interaction Insights into Carbon Utilization and Element Cycling Functions of Hydrothermarchaeota in Hydrothermal Sediment.</title>
        <authorList>
            <person name="Zhou Z."/>
            <person name="Liu Y."/>
            <person name="Xu W."/>
            <person name="Pan J."/>
            <person name="Luo Z.H."/>
            <person name="Li M."/>
        </authorList>
    </citation>
    <scope>NUCLEOTIDE SEQUENCE [LARGE SCALE GENOMIC DNA]</scope>
    <source>
        <strain evidence="6">SpSt-110</strain>
    </source>
</reference>
<name>A0A7J3Y0E4_9CREN</name>
<accession>A0A7J3Y0E4</accession>
<dbReference type="CDD" id="cd22231">
    <property type="entry name" value="RHH_NikR_HicB-like"/>
    <property type="match status" value="1"/>
</dbReference>
<dbReference type="SUPFAM" id="SSF47598">
    <property type="entry name" value="Ribbon-helix-helix"/>
    <property type="match status" value="1"/>
</dbReference>
<dbReference type="InterPro" id="IPR038733">
    <property type="entry name" value="Predicted_DNA_bind_prot_RHH"/>
</dbReference>
<evidence type="ECO:0000256" key="1">
    <source>
        <dbReference type="ARBA" id="ARBA00023015"/>
    </source>
</evidence>
<evidence type="ECO:0000259" key="4">
    <source>
        <dbReference type="Pfam" id="PF08753"/>
    </source>
</evidence>
<dbReference type="Gene3D" id="1.10.1220.10">
    <property type="entry name" value="Met repressor-like"/>
    <property type="match status" value="1"/>
</dbReference>